<feature type="domain" description="Rab-GAP TBC" evidence="11">
    <location>
        <begin position="641"/>
        <end position="829"/>
    </location>
</feature>
<dbReference type="Gene3D" id="3.40.50.720">
    <property type="entry name" value="NAD(P)-binding Rossmann-like Domain"/>
    <property type="match status" value="1"/>
</dbReference>
<dbReference type="Pfam" id="PF00566">
    <property type="entry name" value="RabGAP-TBC"/>
    <property type="match status" value="1"/>
</dbReference>
<feature type="compositionally biased region" description="Basic and acidic residues" evidence="10">
    <location>
        <begin position="574"/>
        <end position="590"/>
    </location>
</feature>
<dbReference type="Gene3D" id="3.40.50.12780">
    <property type="entry name" value="N-terminal domain of ligase-like"/>
    <property type="match status" value="1"/>
</dbReference>
<evidence type="ECO:0000259" key="11">
    <source>
        <dbReference type="PROSITE" id="PS50086"/>
    </source>
</evidence>
<evidence type="ECO:0000256" key="1">
    <source>
        <dbReference type="ARBA" id="ARBA00006432"/>
    </source>
</evidence>
<dbReference type="InterPro" id="IPR045851">
    <property type="entry name" value="AMP-bd_C_sf"/>
</dbReference>
<dbReference type="PROSITE" id="PS50086">
    <property type="entry name" value="TBC_RABGAP"/>
    <property type="match status" value="1"/>
</dbReference>
<evidence type="ECO:0000256" key="2">
    <source>
        <dbReference type="ARBA" id="ARBA00006484"/>
    </source>
</evidence>
<dbReference type="PROSITE" id="PS00061">
    <property type="entry name" value="ADH_SHORT"/>
    <property type="match status" value="1"/>
</dbReference>
<dbReference type="GO" id="GO:0006631">
    <property type="term" value="P:fatty acid metabolic process"/>
    <property type="evidence" value="ECO:0007669"/>
    <property type="project" value="TreeGrafter"/>
</dbReference>
<dbReference type="Gene3D" id="1.10.238.10">
    <property type="entry name" value="EF-hand"/>
    <property type="match status" value="1"/>
</dbReference>
<evidence type="ECO:0000256" key="3">
    <source>
        <dbReference type="ARBA" id="ARBA00022450"/>
    </source>
</evidence>
<dbReference type="GO" id="GO:0031956">
    <property type="term" value="F:medium-chain fatty acid-CoA ligase activity"/>
    <property type="evidence" value="ECO:0007669"/>
    <property type="project" value="TreeGrafter"/>
</dbReference>
<dbReference type="FunFam" id="1.10.8.270:FF:000015">
    <property type="entry name" value="GTPase activating protein (Gyp2)"/>
    <property type="match status" value="1"/>
</dbReference>
<evidence type="ECO:0000313" key="13">
    <source>
        <dbReference type="Proteomes" id="UP001280581"/>
    </source>
</evidence>
<feature type="compositionally biased region" description="Low complexity" evidence="10">
    <location>
        <begin position="1431"/>
        <end position="1450"/>
    </location>
</feature>
<feature type="region of interest" description="Disordered" evidence="10">
    <location>
        <begin position="1141"/>
        <end position="1167"/>
    </location>
</feature>
<dbReference type="InterPro" id="IPR000195">
    <property type="entry name" value="Rab-GAP-TBC_dom"/>
</dbReference>
<dbReference type="FunFam" id="3.30.300.30:FF:000008">
    <property type="entry name" value="2,3-dihydroxybenzoate-AMP ligase"/>
    <property type="match status" value="1"/>
</dbReference>
<sequence length="2029" mass="221889">MFRSTVLRCIARAAPTQAPQTAIRAPHNFLLSTRPFSSAPARFDKESKTDDVDNATTSSEPGASGDHEGQYARTQDDIRVEYPEEKDLPRSLPVQGRGGHHFKRTLASFSLDGRVGVVTGGARGLGLVMAQALVASGADVALVDMNKEEAQQSAQQLVKTFKDENPDTDKLPKVTAHFCDVSSPTSVNQSLAEILKAHGKVDNLVTSAGFTENYNAIDYPHDRMQKLWGVNVDGTYLYAVAVAKHLMERQTPGSIVMIGSMSGSIVNVPQPQAPYNAAKAAVRHLASSLAVEWAHAGIRVNCISPGYMLTALTKKILDDNPELQKQWTSLIPVGKMGRPEDLMGAVTFLASDASLYVTKAQQFIEPTLNIATGPATTTDRRPSKANLFRHQFRLPDSQNPLQEITAELTLSPHHSTRGSGDASPDKDRSQGNHYVGKLHLSEQYLCFSTQGSSFVNTASLSSSSSYTGQTHGAGPAGNGFILPLCAIRRVERLHSQSYMFALAITTWNGIPDPKGKAPSGQKLTIQLAGSRQACERFCDGLKKGLREGVKEVENLRTVVREAYSEYLLLADADDKKTTEDEKKPEREHPDTGLGLMFRYPGNARKLRDATKIRLWKEYLRENGRSATLIRQPTFHKLIRVGLPNRLRGEMWELASGSFFLRLQNPQLYTETLAKYSGRESLAIDEIEKDLNRSLPEYPGFQSEEGIGRLRRVLTAYSWTNEDVGYCQAMNIVVAALLIYMSEPQAFFLLSILCDRLLPGYYSQTMYGTLLDQRVFESLVEKTMPILWDHLVKSDVQLSVVSLPWFLSLYINSMPLIFAFRVLDVFFLEGPKVLFQIGLAILRINGEELLDATDDGTFISVLKSYFARLDESAHPKSENPKLRAVTRFQELMVVAFKEFAGITQNTISEQRAKHKDAVLESIESFTKRTSIRNLGPESKRLSVNDLGFLYDKFYAVLYDRQQRAEIMQQEAERKAKGGRTKATETVVGFSSASIEKGRVALGASTTQMDYDAFREFLAGLTKWAITDSPSSPHEANGVQSPHSYFGNSIRSRPPISPWGSGPEPADHDFMRRLFRRWDVDMTDSLSLQNVVAGFAAVKGSKDIMTNISYFFELYDDDGDGRVDREGILRISEALLFLSRRGFDGSGSPSSSVSDVRSGNSPDRGTRDEQFLSSVSAFIRRCFEYADPDHPSNQDNKVVDQVQDDLDSFAIGGDDEDDLIDFGTEPNTPTVPESASPTAPKREKQIVDLAASNTDRVNSPGDDATDDVLVPGKSEKAKAANAALDPNKPLYITLPTFRMVILADENLEQFFEIGFSASFRLADAPQASQHSASNLTTFSNAGQQAAAASASMAGAVGGAGAGVVPPGKGLRGMLDNIVSDGMRVAAEVRRRMDEASQDLDKEARHGRDDEDDEEDTSHDKDTDLLEGAETTGVDTSSKDSVPVPVPDLLTPDGGSAETDIKTTRDRRASDAITRGPHEPPTVGPQHFGKPPQTEPLTRSYAVGPAQLDNDSDSLARGLAKKGVKKGDRVAVSLGSNLENATVTYALFKLGAILVPLNPAFNAPQVLSGLNHLAASHLLIGAETNLPYKAPRSNLPLLNALVPDLYASKLVSEVVPSLKGITLVNNSAGRMNTTDYRSTISYEDLVEDGNNATGLGSIDLHPGEIANIQFTSGTTSTPKAACLSHRSILNNGKSIGDRMLLTEKDIVVCPPPLFHCFGSILGYMATATHGSAIVFPAEAFHPLQTLHAVQEYKATALYGVPTMFIAELELLANGTVPDKGFQHLRTGIAAGSSIPAELMRKLHKTLNLTELTICYGMTETSPVSAMTTTDDPLEKRVDSVGRLMPHVSAKVVDPADHTRILPVGQRGELVVSGYLTMRGYWGEVAKTAEVLIPDDEGTLWMHTGDEASMDEEGYIKITGRIKDLIIRGGENIHPLEVENCLLANDKVKDVSVVGLPDEKLGECVAAFIVKDSAVSMDADEVRNWVKDRLSHHLVPKYVFWVDSYPKTPSGKIRKVELKEMGVRMVKDGKGFK</sequence>
<dbReference type="SUPFAM" id="SSF56801">
    <property type="entry name" value="Acetyl-CoA synthetase-like"/>
    <property type="match status" value="1"/>
</dbReference>
<feature type="compositionally biased region" description="Basic and acidic residues" evidence="10">
    <location>
        <begin position="1456"/>
        <end position="1467"/>
    </location>
</feature>
<dbReference type="PANTHER" id="PTHR43201:SF30">
    <property type="entry name" value="AMP-DEPENDENT SYNTHETASE_LIGASE DOMAIN-CONTAINING PROTEIN"/>
    <property type="match status" value="1"/>
</dbReference>
<keyword evidence="5" id="KW-0436">Ligase</keyword>
<dbReference type="SUPFAM" id="SSF51735">
    <property type="entry name" value="NAD(P)-binding Rossmann-fold domains"/>
    <property type="match status" value="1"/>
</dbReference>
<dbReference type="InterPro" id="IPR035969">
    <property type="entry name" value="Rab-GAP_TBC_sf"/>
</dbReference>
<keyword evidence="7" id="KW-0560">Oxidoreductase</keyword>
<dbReference type="InterPro" id="IPR042099">
    <property type="entry name" value="ANL_N_sf"/>
</dbReference>
<evidence type="ECO:0000313" key="12">
    <source>
        <dbReference type="EMBL" id="KAK3213731.1"/>
    </source>
</evidence>
<evidence type="ECO:0000256" key="4">
    <source>
        <dbReference type="ARBA" id="ARBA00022553"/>
    </source>
</evidence>
<dbReference type="PRINTS" id="PR00081">
    <property type="entry name" value="GDHRDH"/>
</dbReference>
<keyword evidence="3" id="KW-0596">Phosphopantetheine</keyword>
<evidence type="ECO:0000256" key="6">
    <source>
        <dbReference type="ARBA" id="ARBA00022857"/>
    </source>
</evidence>
<evidence type="ECO:0000256" key="5">
    <source>
        <dbReference type="ARBA" id="ARBA00022598"/>
    </source>
</evidence>
<dbReference type="EC" id="1.1.1.138" evidence="8"/>
<dbReference type="SUPFAM" id="SSF47923">
    <property type="entry name" value="Ypt/Rab-GAP domain of gyp1p"/>
    <property type="match status" value="2"/>
</dbReference>
<organism evidence="12 13">
    <name type="scientific">Pseudopithomyces chartarum</name>
    <dbReference type="NCBI Taxonomy" id="1892770"/>
    <lineage>
        <taxon>Eukaryota</taxon>
        <taxon>Fungi</taxon>
        <taxon>Dikarya</taxon>
        <taxon>Ascomycota</taxon>
        <taxon>Pezizomycotina</taxon>
        <taxon>Dothideomycetes</taxon>
        <taxon>Pleosporomycetidae</taxon>
        <taxon>Pleosporales</taxon>
        <taxon>Massarineae</taxon>
        <taxon>Didymosphaeriaceae</taxon>
        <taxon>Pseudopithomyces</taxon>
    </lineage>
</organism>
<dbReference type="Gene3D" id="1.10.8.270">
    <property type="entry name" value="putative rabgap domain of human tbc1 domain family member 14 like domains"/>
    <property type="match status" value="1"/>
</dbReference>
<dbReference type="InterPro" id="IPR025110">
    <property type="entry name" value="AMP-bd_C"/>
</dbReference>
<dbReference type="FunFam" id="1.10.472.80:FF:000021">
    <property type="entry name" value="GTPase activating protein (Gyp2)"/>
    <property type="match status" value="1"/>
</dbReference>
<dbReference type="PROSITE" id="PS00455">
    <property type="entry name" value="AMP_BINDING"/>
    <property type="match status" value="1"/>
</dbReference>
<dbReference type="GO" id="GO:0050085">
    <property type="term" value="F:mannitol 2-dehydrogenase (NADP+) activity"/>
    <property type="evidence" value="ECO:0007669"/>
    <property type="project" value="UniProtKB-EC"/>
</dbReference>
<dbReference type="InterPro" id="IPR002347">
    <property type="entry name" value="SDR_fam"/>
</dbReference>
<dbReference type="Pfam" id="PF13193">
    <property type="entry name" value="AMP-binding_C"/>
    <property type="match status" value="1"/>
</dbReference>
<keyword evidence="4" id="KW-0597">Phosphoprotein</keyword>
<dbReference type="Pfam" id="PF13561">
    <property type="entry name" value="adh_short_C2"/>
    <property type="match status" value="1"/>
</dbReference>
<feature type="region of interest" description="Disordered" evidence="10">
    <location>
        <begin position="574"/>
        <end position="594"/>
    </location>
</feature>
<name>A0AAN6M426_9PLEO</name>
<dbReference type="EMBL" id="WVTA01000004">
    <property type="protein sequence ID" value="KAK3213731.1"/>
    <property type="molecule type" value="Genomic_DNA"/>
</dbReference>
<dbReference type="InterPro" id="IPR020845">
    <property type="entry name" value="AMP-binding_CS"/>
</dbReference>
<feature type="compositionally biased region" description="Basic and acidic residues" evidence="10">
    <location>
        <begin position="1389"/>
        <end position="1406"/>
    </location>
</feature>
<evidence type="ECO:0000256" key="10">
    <source>
        <dbReference type="SAM" id="MobiDB-lite"/>
    </source>
</evidence>
<protein>
    <recommendedName>
        <fullName evidence="9">NADP-dependent mannitol dehydrogenase</fullName>
        <ecNumber evidence="8">1.1.1.138</ecNumber>
    </recommendedName>
</protein>
<dbReference type="SMART" id="SM00164">
    <property type="entry name" value="TBC"/>
    <property type="match status" value="1"/>
</dbReference>
<dbReference type="InterPro" id="IPR011992">
    <property type="entry name" value="EF-hand-dom_pair"/>
</dbReference>
<evidence type="ECO:0000256" key="9">
    <source>
        <dbReference type="ARBA" id="ARBA00069279"/>
    </source>
</evidence>
<dbReference type="PANTHER" id="PTHR43201">
    <property type="entry name" value="ACYL-COA SYNTHETASE"/>
    <property type="match status" value="1"/>
</dbReference>
<keyword evidence="6" id="KW-0521">NADP</keyword>
<feature type="region of interest" description="Disordered" evidence="10">
    <location>
        <begin position="40"/>
        <end position="72"/>
    </location>
</feature>
<dbReference type="Proteomes" id="UP001280581">
    <property type="component" value="Unassembled WGS sequence"/>
</dbReference>
<comment type="similarity">
    <text evidence="1">Belongs to the ATP-dependent AMP-binding enzyme family.</text>
</comment>
<evidence type="ECO:0000256" key="8">
    <source>
        <dbReference type="ARBA" id="ARBA00066645"/>
    </source>
</evidence>
<comment type="similarity">
    <text evidence="2">Belongs to the short-chain dehydrogenases/reductases (SDR) family.</text>
</comment>
<dbReference type="Pfam" id="PF00501">
    <property type="entry name" value="AMP-binding"/>
    <property type="match status" value="1"/>
</dbReference>
<dbReference type="Gene3D" id="3.30.300.30">
    <property type="match status" value="1"/>
</dbReference>
<proteinExistence type="inferred from homology"/>
<dbReference type="SUPFAM" id="SSF47473">
    <property type="entry name" value="EF-hand"/>
    <property type="match status" value="1"/>
</dbReference>
<feature type="compositionally biased region" description="Basic and acidic residues" evidence="10">
    <location>
        <begin position="42"/>
        <end position="51"/>
    </location>
</feature>
<feature type="region of interest" description="Disordered" evidence="10">
    <location>
        <begin position="1389"/>
        <end position="1494"/>
    </location>
</feature>
<dbReference type="Gene3D" id="1.10.472.80">
    <property type="entry name" value="Ypt/Rab-GAP domain of gyp1p, domain 3"/>
    <property type="match status" value="1"/>
</dbReference>
<feature type="region of interest" description="Disordered" evidence="10">
    <location>
        <begin position="409"/>
        <end position="432"/>
    </location>
</feature>
<dbReference type="InterPro" id="IPR020904">
    <property type="entry name" value="Sc_DH/Rdtase_CS"/>
</dbReference>
<evidence type="ECO:0000256" key="7">
    <source>
        <dbReference type="ARBA" id="ARBA00023002"/>
    </source>
</evidence>
<dbReference type="GO" id="GO:0019594">
    <property type="term" value="P:mannitol metabolic process"/>
    <property type="evidence" value="ECO:0007669"/>
    <property type="project" value="UniProtKB-ARBA"/>
</dbReference>
<keyword evidence="13" id="KW-1185">Reference proteome</keyword>
<gene>
    <name evidence="12" type="ORF">GRF29_28g785463</name>
</gene>
<dbReference type="InterPro" id="IPR036291">
    <property type="entry name" value="NAD(P)-bd_dom_sf"/>
</dbReference>
<dbReference type="InterPro" id="IPR000873">
    <property type="entry name" value="AMP-dep_synth/lig_dom"/>
</dbReference>
<reference evidence="12 13" key="1">
    <citation type="submission" date="2021-02" db="EMBL/GenBank/DDBJ databases">
        <title>Genome assembly of Pseudopithomyces chartarum.</title>
        <authorList>
            <person name="Jauregui R."/>
            <person name="Singh J."/>
            <person name="Voisey C."/>
        </authorList>
    </citation>
    <scope>NUCLEOTIDE SEQUENCE [LARGE SCALE GENOMIC DNA]</scope>
    <source>
        <strain evidence="12 13">AGR01</strain>
    </source>
</reference>
<dbReference type="FunFam" id="3.40.50.720:FF:000090">
    <property type="entry name" value="NADP-dependent mannitol dehydrogenase"/>
    <property type="match status" value="1"/>
</dbReference>
<accession>A0AAN6M426</accession>
<feature type="compositionally biased region" description="Low complexity" evidence="10">
    <location>
        <begin position="1144"/>
        <end position="1160"/>
    </location>
</feature>
<comment type="caution">
    <text evidence="12">The sequence shown here is derived from an EMBL/GenBank/DDBJ whole genome shotgun (WGS) entry which is preliminary data.</text>
</comment>